<feature type="transmembrane region" description="Helical" evidence="14">
    <location>
        <begin position="192"/>
        <end position="216"/>
    </location>
</feature>
<keyword evidence="16" id="KW-1185">Reference proteome</keyword>
<dbReference type="STRING" id="299467.A0A443SA14"/>
<evidence type="ECO:0000256" key="9">
    <source>
        <dbReference type="ARBA" id="ARBA00022824"/>
    </source>
</evidence>
<keyword evidence="8 14" id="KW-0812">Transmembrane</keyword>
<feature type="transmembrane region" description="Helical" evidence="14">
    <location>
        <begin position="154"/>
        <end position="186"/>
    </location>
</feature>
<feature type="transmembrane region" description="Helical" evidence="14">
    <location>
        <begin position="440"/>
        <end position="459"/>
    </location>
</feature>
<evidence type="ECO:0000256" key="7">
    <source>
        <dbReference type="ARBA" id="ARBA00022679"/>
    </source>
</evidence>
<evidence type="ECO:0000256" key="5">
    <source>
        <dbReference type="ARBA" id="ARBA00018512"/>
    </source>
</evidence>
<dbReference type="GO" id="GO:0005789">
    <property type="term" value="C:endoplasmic reticulum membrane"/>
    <property type="evidence" value="ECO:0007669"/>
    <property type="project" value="UniProtKB-SubCell"/>
</dbReference>
<feature type="transmembrane region" description="Helical" evidence="14">
    <location>
        <begin position="237"/>
        <end position="268"/>
    </location>
</feature>
<evidence type="ECO:0000256" key="11">
    <source>
        <dbReference type="ARBA" id="ARBA00023136"/>
    </source>
</evidence>
<evidence type="ECO:0000256" key="12">
    <source>
        <dbReference type="ARBA" id="ARBA00044727"/>
    </source>
</evidence>
<dbReference type="VEuPathDB" id="VectorBase:LDEU007642"/>
<evidence type="ECO:0000256" key="13">
    <source>
        <dbReference type="ARBA" id="ARBA00048064"/>
    </source>
</evidence>
<accession>A0A443SA14</accession>
<dbReference type="PANTHER" id="PTHR12989:SF10">
    <property type="entry name" value="DOL-P-GLC:GLC(2)MAN(9)GLCNAC(2)-PP-DOL ALPHA-1,2-GLUCOSYLTRANSFERASE-RELATED"/>
    <property type="match status" value="1"/>
</dbReference>
<evidence type="ECO:0000256" key="14">
    <source>
        <dbReference type="PIRNR" id="PIRNR028810"/>
    </source>
</evidence>
<comment type="function">
    <text evidence="12">Dol-P-Glc:Glc(2)Man(9)GlcNAc(2)-PP-Dol alpha-1,2-glucosyltransferase that operates in the biosynthetic pathway of dolichol-linked oligosaccharides, the glycan precursors employed in protein asparagine (N)-glycosylation. The assembly of dolichol-linked oligosaccharides begins on the cytosolic side of the endoplasmic reticulum membrane and finishes in its lumen. The sequential addition of sugars to dolichol pyrophosphate produces dolichol-linked oligosaccharides containing fourteen sugars, including two GlcNAcs, nine mannoses and three glucoses. Once assembled, the oligosaccharide is transferred from the lipid to nascent proteins by oligosaccharyltransferases. In the lumen of the endoplasmic reticulum, adds the third and last glucose residue from dolichyl phosphate glucose (Dol-P-Glc) onto the lipid-linked oligosaccharide intermediate Glc(2)Man(9)GlcNAc(2)-PP-Dol to produce Glc(3)Man(9)GlcNAc(2)-PP-Dol.</text>
</comment>
<name>A0A443SA14_9ACAR</name>
<keyword evidence="6 14" id="KW-0328">Glycosyltransferase</keyword>
<keyword evidence="9" id="KW-0256">Endoplasmic reticulum</keyword>
<feature type="transmembrane region" description="Helical" evidence="14">
    <location>
        <begin position="26"/>
        <end position="45"/>
    </location>
</feature>
<dbReference type="OrthoDB" id="4769at2759"/>
<proteinExistence type="inferred from homology"/>
<keyword evidence="7 15" id="KW-0808">Transferase</keyword>
<dbReference type="GO" id="GO:0006488">
    <property type="term" value="P:dolichol-linked oligosaccharide biosynthetic process"/>
    <property type="evidence" value="ECO:0007669"/>
    <property type="project" value="UniProtKB-UniRule"/>
</dbReference>
<dbReference type="Proteomes" id="UP000288716">
    <property type="component" value="Unassembled WGS sequence"/>
</dbReference>
<comment type="caution">
    <text evidence="14">Lacks conserved residue(s) required for the propagation of feature annotation.</text>
</comment>
<gene>
    <name evidence="15" type="ORF">B4U80_04304</name>
</gene>
<comment type="catalytic activity">
    <reaction evidence="13">
        <text>an alpha-D-Glc-(1-&gt;3)-alpha-D-Glc-(1-&gt;3)-alpha-D-Man-(1-&gt;2)-alpha-D-Man-(1-&gt;2)-alpha-D-Man-(1-&gt;3)-[alpha-D-Man-(1-&gt;2)-alpha-D-Man-(1-&gt;3)-[alpha-D-Man-(1-&gt;2)-alpha-D-Man-(1-&gt;6)]-alpha-D-Man-(1-&gt;6)]-beta-D-Man-(1-&gt;4)-beta-D-GlcNAc-(1-&gt;4)-alpha-D-GlcNAc-diphospho-di-trans,poly-cis-dolichol + a di-trans,poly-cis-dolichyl beta-D-glucosyl phosphate = a alpha-D-Glc-(1-&gt;2)-alpha-D-Glc-(1-&gt;3)-alpha-D-Glc-(1-&gt;3)-alpha-D-Man-(1-&gt;2)-alpha-D-Man-(1-&gt;2)-alpha-D-Man-(1-&gt;3)-[alpha-D-Man-(1-&gt;2)-alpha-D-Man-(1-&gt;3)-[alpha-D-Man-(1-&gt;2)-alpha-D-Man-(1-&gt;6)]-alpha-D-Man-(1-&gt;6)]-beta-D-Man-(1-&gt;4)-beta-D-GlcNAc-(1-&gt;4)-alpha-D-GlcNAc-diphospho-di-trans,poly-cis-dolichol + a di-trans,poly-cis-dolichyl phosphate + H(+)</text>
        <dbReference type="Rhea" id="RHEA:29543"/>
        <dbReference type="Rhea" id="RHEA-COMP:19498"/>
        <dbReference type="Rhea" id="RHEA-COMP:19502"/>
        <dbReference type="Rhea" id="RHEA-COMP:19512"/>
        <dbReference type="Rhea" id="RHEA-COMP:19522"/>
        <dbReference type="ChEBI" id="CHEBI:15378"/>
        <dbReference type="ChEBI" id="CHEBI:57525"/>
        <dbReference type="ChEBI" id="CHEBI:57683"/>
        <dbReference type="ChEBI" id="CHEBI:132522"/>
        <dbReference type="ChEBI" id="CHEBI:132523"/>
        <dbReference type="EC" id="2.4.1.256"/>
    </reaction>
    <physiologicalReaction direction="left-to-right" evidence="13">
        <dbReference type="Rhea" id="RHEA:29544"/>
    </physiologicalReaction>
</comment>
<evidence type="ECO:0000313" key="15">
    <source>
        <dbReference type="EMBL" id="RWS24398.1"/>
    </source>
</evidence>
<dbReference type="Pfam" id="PF04922">
    <property type="entry name" value="DIE2_ALG10"/>
    <property type="match status" value="1"/>
</dbReference>
<dbReference type="EMBL" id="NCKV01004927">
    <property type="protein sequence ID" value="RWS24398.1"/>
    <property type="molecule type" value="Genomic_DNA"/>
</dbReference>
<feature type="transmembrane region" description="Helical" evidence="14">
    <location>
        <begin position="367"/>
        <end position="386"/>
    </location>
</feature>
<evidence type="ECO:0000256" key="6">
    <source>
        <dbReference type="ARBA" id="ARBA00022676"/>
    </source>
</evidence>
<reference evidence="15 16" key="1">
    <citation type="journal article" date="2018" name="Gigascience">
        <title>Genomes of trombidid mites reveal novel predicted allergens and laterally-transferred genes associated with secondary metabolism.</title>
        <authorList>
            <person name="Dong X."/>
            <person name="Chaisiri K."/>
            <person name="Xia D."/>
            <person name="Armstrong S.D."/>
            <person name="Fang Y."/>
            <person name="Donnelly M.J."/>
            <person name="Kadowaki T."/>
            <person name="McGarry J.W."/>
            <person name="Darby A.C."/>
            <person name="Makepeace B.L."/>
        </authorList>
    </citation>
    <scope>NUCLEOTIDE SEQUENCE [LARGE SCALE GENOMIC DNA]</scope>
    <source>
        <strain evidence="15">UoL-UT</strain>
    </source>
</reference>
<keyword evidence="11 14" id="KW-0472">Membrane</keyword>
<evidence type="ECO:0000256" key="8">
    <source>
        <dbReference type="ARBA" id="ARBA00022692"/>
    </source>
</evidence>
<organism evidence="15 16">
    <name type="scientific">Leptotrombidium deliense</name>
    <dbReference type="NCBI Taxonomy" id="299467"/>
    <lineage>
        <taxon>Eukaryota</taxon>
        <taxon>Metazoa</taxon>
        <taxon>Ecdysozoa</taxon>
        <taxon>Arthropoda</taxon>
        <taxon>Chelicerata</taxon>
        <taxon>Arachnida</taxon>
        <taxon>Acari</taxon>
        <taxon>Acariformes</taxon>
        <taxon>Trombidiformes</taxon>
        <taxon>Prostigmata</taxon>
        <taxon>Anystina</taxon>
        <taxon>Parasitengona</taxon>
        <taxon>Trombiculoidea</taxon>
        <taxon>Trombiculidae</taxon>
        <taxon>Leptotrombidium</taxon>
    </lineage>
</organism>
<dbReference type="PIRSF" id="PIRSF028810">
    <property type="entry name" value="Alpha1_2_glucosyltferase_Alg10"/>
    <property type="match status" value="1"/>
</dbReference>
<comment type="similarity">
    <text evidence="3 14">Belongs to the ALG10 glucosyltransferase family.</text>
</comment>
<dbReference type="AlphaFoldDB" id="A0A443SA14"/>
<dbReference type="GO" id="GO:0106073">
    <property type="term" value="F:dolichyl pyrophosphate Glc2Man9GlcNAc2 alpha-1,2-glucosyltransferase activity"/>
    <property type="evidence" value="ECO:0007669"/>
    <property type="project" value="UniProtKB-UniRule"/>
</dbReference>
<dbReference type="PANTHER" id="PTHR12989">
    <property type="entry name" value="ALPHA-1,2-GLUCOSYLTRANSFERASE ALG10"/>
    <property type="match status" value="1"/>
</dbReference>
<evidence type="ECO:0000256" key="3">
    <source>
        <dbReference type="ARBA" id="ARBA00010600"/>
    </source>
</evidence>
<feature type="transmembrane region" description="Helical" evidence="14">
    <location>
        <begin position="288"/>
        <end position="305"/>
    </location>
</feature>
<evidence type="ECO:0000313" key="16">
    <source>
        <dbReference type="Proteomes" id="UP000288716"/>
    </source>
</evidence>
<keyword evidence="10 14" id="KW-1133">Transmembrane helix</keyword>
<evidence type="ECO:0000256" key="4">
    <source>
        <dbReference type="ARBA" id="ARBA00011967"/>
    </source>
</evidence>
<feature type="transmembrane region" description="Helical" evidence="14">
    <location>
        <begin position="325"/>
        <end position="347"/>
    </location>
</feature>
<evidence type="ECO:0000256" key="10">
    <source>
        <dbReference type="ARBA" id="ARBA00022989"/>
    </source>
</evidence>
<comment type="caution">
    <text evidence="15">The sequence shown here is derived from an EMBL/GenBank/DDBJ whole genome shotgun (WGS) entry which is preliminary data.</text>
</comment>
<protein>
    <recommendedName>
        <fullName evidence="5 14">Dol-P-Glc:Glc(2)Man(9)GlcNAc(2)-PP-Dol alpha-1,2-glucosyltransferase</fullName>
        <ecNumber evidence="4 14">2.4.1.256</ecNumber>
    </recommendedName>
</protein>
<evidence type="ECO:0000256" key="2">
    <source>
        <dbReference type="ARBA" id="ARBA00004922"/>
    </source>
</evidence>
<feature type="transmembrane region" description="Helical" evidence="14">
    <location>
        <begin position="393"/>
        <end position="411"/>
    </location>
</feature>
<comment type="pathway">
    <text evidence="2">Protein modification; protein glycosylation.</text>
</comment>
<sequence length="472" mass="55111">MATVSKSTVDAPNACSSPEDRKFKKIVVVTSIGYVSALLAIFVLVNEEVPKAYMDEEFHVKQAQKYCVGNFTSWDPKITTPPGLYVITLGFLKPFSELYAFGEEDAARICPVFMLRFTNFVFSCANTYLLYLISQQLHRYTPRVSKLKLLLSSLSLSTFPVLFFFTFLYYTDAGSLFFLLVMYFYHNNEHQWIAALLGSVSLLYRQTNIVWLFFLASYSALKIVQSNFERSKRKTKLLSVVFTSIPQIMFICWAYVIVGFIFLAFVIYNNGIVLGDKSAHKAVFHLTQVLYFFGFLSCFSCPWIFTKNNVKSFIVYTIRNPTKVLLVGLCMALAAKNMTYVHPYLLADNRHFTFYIWRRIIARPNSILPYFYIPLCIYIAWCFVYLLQRKDTLWKWLFCTCLCISLVPQQLLEFRYFIPAFIIWRLNIQPNSSVSLFLEFGLNVCVNAIAFYLFLFYTFQWPQSNETQRFMW</sequence>
<comment type="subcellular location">
    <subcellularLocation>
        <location evidence="1">Endoplasmic reticulum membrane</location>
        <topology evidence="1">Multi-pass membrane protein</topology>
    </subcellularLocation>
</comment>
<feature type="transmembrane region" description="Helical" evidence="14">
    <location>
        <begin position="113"/>
        <end position="133"/>
    </location>
</feature>
<evidence type="ECO:0000256" key="1">
    <source>
        <dbReference type="ARBA" id="ARBA00004477"/>
    </source>
</evidence>
<dbReference type="InterPro" id="IPR016900">
    <property type="entry name" value="Alg10"/>
</dbReference>
<dbReference type="EC" id="2.4.1.256" evidence="4 14"/>